<evidence type="ECO:0000256" key="3">
    <source>
        <dbReference type="ARBA" id="ARBA00022801"/>
    </source>
</evidence>
<feature type="region of interest" description="Disordered" evidence="5">
    <location>
        <begin position="41"/>
        <end position="67"/>
    </location>
</feature>
<dbReference type="InterPro" id="IPR051794">
    <property type="entry name" value="PG_Endopeptidase_C40"/>
</dbReference>
<evidence type="ECO:0000313" key="8">
    <source>
        <dbReference type="Proteomes" id="UP001501598"/>
    </source>
</evidence>
<evidence type="ECO:0000256" key="5">
    <source>
        <dbReference type="SAM" id="MobiDB-lite"/>
    </source>
</evidence>
<keyword evidence="4" id="KW-0788">Thiol protease</keyword>
<sequence length="410" mass="39871">MTDTCVAPLSPLAPFVPLARHGGHDRAGALSAADLIARFSGGVTPPSGGRRARRAQSEQSAQSAQLSGAALFTSPTDGAAAAGFGTAPVPPAEPAVAEPATESFGAVAPPAGLTGSFFTGGAPGLGGIGGTVRSLTGAFPAQLRSPKAIAAVATVGAIGASAVLTGMPNPAQQATEAATGTVGLAAADLALPGLTDPTAPGADDSAPTTGADLAAQATQVLPAVPQEGPGAVGGSLQNVFGTTVGTLPQVLDHANQAQAGVVQKAAEAEERANALKRAAAAAASGAPVGDVVSGVSGLGAKALAAAQTKLGTPYAWGASGPNAFDCSGLTSWAFRQAGVTIPRTSAAQSTFGTPVAKGDLQPGDLVFFYQPVSHVGIYMGGGKILHASTSGEPVKISDMSSFPYAGARRI</sequence>
<evidence type="ECO:0000256" key="2">
    <source>
        <dbReference type="ARBA" id="ARBA00022670"/>
    </source>
</evidence>
<dbReference type="Gene3D" id="3.90.1720.10">
    <property type="entry name" value="endopeptidase domain like (from Nostoc punctiforme)"/>
    <property type="match status" value="1"/>
</dbReference>
<gene>
    <name evidence="7" type="ORF">GCM10023175_48280</name>
</gene>
<dbReference type="RefSeq" id="WP_345422864.1">
    <property type="nucleotide sequence ID" value="NZ_BAABGT010000075.1"/>
</dbReference>
<proteinExistence type="inferred from homology"/>
<dbReference type="InterPro" id="IPR038765">
    <property type="entry name" value="Papain-like_cys_pep_sf"/>
</dbReference>
<comment type="similarity">
    <text evidence="1">Belongs to the peptidase C40 family.</text>
</comment>
<evidence type="ECO:0000256" key="4">
    <source>
        <dbReference type="ARBA" id="ARBA00022807"/>
    </source>
</evidence>
<feature type="domain" description="NlpC/P60" evidence="6">
    <location>
        <begin position="296"/>
        <end position="410"/>
    </location>
</feature>
<name>A0ABP8RYS5_9PSEU</name>
<accession>A0ABP8RYS5</accession>
<dbReference type="PANTHER" id="PTHR47359:SF3">
    <property type="entry name" value="NLP_P60 DOMAIN-CONTAINING PROTEIN-RELATED"/>
    <property type="match status" value="1"/>
</dbReference>
<dbReference type="Proteomes" id="UP001501598">
    <property type="component" value="Unassembled WGS sequence"/>
</dbReference>
<dbReference type="PROSITE" id="PS51935">
    <property type="entry name" value="NLPC_P60"/>
    <property type="match status" value="1"/>
</dbReference>
<organism evidence="7 8">
    <name type="scientific">Pseudonocardia xishanensis</name>
    <dbReference type="NCBI Taxonomy" id="630995"/>
    <lineage>
        <taxon>Bacteria</taxon>
        <taxon>Bacillati</taxon>
        <taxon>Actinomycetota</taxon>
        <taxon>Actinomycetes</taxon>
        <taxon>Pseudonocardiales</taxon>
        <taxon>Pseudonocardiaceae</taxon>
        <taxon>Pseudonocardia</taxon>
    </lineage>
</organism>
<evidence type="ECO:0000259" key="6">
    <source>
        <dbReference type="PROSITE" id="PS51935"/>
    </source>
</evidence>
<evidence type="ECO:0000313" key="7">
    <source>
        <dbReference type="EMBL" id="GAA4553114.1"/>
    </source>
</evidence>
<dbReference type="SUPFAM" id="SSF54001">
    <property type="entry name" value="Cysteine proteinases"/>
    <property type="match status" value="1"/>
</dbReference>
<evidence type="ECO:0000256" key="1">
    <source>
        <dbReference type="ARBA" id="ARBA00007074"/>
    </source>
</evidence>
<dbReference type="Pfam" id="PF00877">
    <property type="entry name" value="NLPC_P60"/>
    <property type="match status" value="1"/>
</dbReference>
<dbReference type="EMBL" id="BAABGT010000075">
    <property type="protein sequence ID" value="GAA4553114.1"/>
    <property type="molecule type" value="Genomic_DNA"/>
</dbReference>
<feature type="compositionally biased region" description="Low complexity" evidence="5">
    <location>
        <begin position="57"/>
        <end position="67"/>
    </location>
</feature>
<dbReference type="PANTHER" id="PTHR47359">
    <property type="entry name" value="PEPTIDOGLYCAN DL-ENDOPEPTIDASE CWLO"/>
    <property type="match status" value="1"/>
</dbReference>
<protein>
    <recommendedName>
        <fullName evidence="6">NlpC/P60 domain-containing protein</fullName>
    </recommendedName>
</protein>
<keyword evidence="3" id="KW-0378">Hydrolase</keyword>
<comment type="caution">
    <text evidence="7">The sequence shown here is derived from an EMBL/GenBank/DDBJ whole genome shotgun (WGS) entry which is preliminary data.</text>
</comment>
<keyword evidence="2" id="KW-0645">Protease</keyword>
<keyword evidence="8" id="KW-1185">Reference proteome</keyword>
<reference evidence="8" key="1">
    <citation type="journal article" date="2019" name="Int. J. Syst. Evol. Microbiol.">
        <title>The Global Catalogue of Microorganisms (GCM) 10K type strain sequencing project: providing services to taxonomists for standard genome sequencing and annotation.</title>
        <authorList>
            <consortium name="The Broad Institute Genomics Platform"/>
            <consortium name="The Broad Institute Genome Sequencing Center for Infectious Disease"/>
            <person name="Wu L."/>
            <person name="Ma J."/>
        </authorList>
    </citation>
    <scope>NUCLEOTIDE SEQUENCE [LARGE SCALE GENOMIC DNA]</scope>
    <source>
        <strain evidence="8">JCM 17906</strain>
    </source>
</reference>
<dbReference type="InterPro" id="IPR000064">
    <property type="entry name" value="NLP_P60_dom"/>
</dbReference>